<reference evidence="10" key="2">
    <citation type="submission" date="2013-06" db="EMBL/GenBank/DDBJ databases">
        <title>Draft genome sequence of Clostridium hylemonae (DSM 15053).</title>
        <authorList>
            <person name="Sudarsanam P."/>
            <person name="Ley R."/>
            <person name="Guruge J."/>
            <person name="Turnbaugh P.J."/>
            <person name="Mahowald M."/>
            <person name="Liep D."/>
            <person name="Gordon J."/>
        </authorList>
    </citation>
    <scope>NUCLEOTIDE SEQUENCE</scope>
    <source>
        <strain evidence="10">DSM 15053</strain>
    </source>
</reference>
<evidence type="ECO:0000313" key="10">
    <source>
        <dbReference type="EMBL" id="EEG75530.1"/>
    </source>
</evidence>
<evidence type="ECO:0000256" key="3">
    <source>
        <dbReference type="ARBA" id="ARBA00012095"/>
    </source>
</evidence>
<evidence type="ECO:0000256" key="5">
    <source>
        <dbReference type="ARBA" id="ARBA00022777"/>
    </source>
</evidence>
<keyword evidence="5 10" id="KW-0418">Kinase</keyword>
<comment type="function">
    <text evidence="8">ADP-binding subunit of the dihydroxyacetone kinase, which is responsible for the phosphoenolpyruvate (PEP)-dependent phosphorylation of dihydroxyacetone. DhaL-ADP is converted to DhaL-ATP via a phosphoryl group transfer from DhaM and transmits it to dihydroxyacetone binds to DhaK.</text>
</comment>
<dbReference type="GO" id="GO:0019563">
    <property type="term" value="P:glycerol catabolic process"/>
    <property type="evidence" value="ECO:0007669"/>
    <property type="project" value="TreeGrafter"/>
</dbReference>
<evidence type="ECO:0000256" key="1">
    <source>
        <dbReference type="ARBA" id="ARBA00001113"/>
    </source>
</evidence>
<accession>C0BWT2</accession>
<dbReference type="EC" id="2.7.1.121" evidence="3"/>
<evidence type="ECO:0000256" key="4">
    <source>
        <dbReference type="ARBA" id="ARBA00022679"/>
    </source>
</evidence>
<proteinExistence type="predicted"/>
<dbReference type="STRING" id="553973.CLOHYLEM_04266"/>
<dbReference type="EMBL" id="ABYI02000007">
    <property type="protein sequence ID" value="EEG75530.1"/>
    <property type="molecule type" value="Genomic_DNA"/>
</dbReference>
<dbReference type="InterPro" id="IPR050861">
    <property type="entry name" value="Dihydroxyacetone_Kinase"/>
</dbReference>
<dbReference type="FunFam" id="1.25.40.340:FF:000002">
    <property type="entry name" value="Dihydroxyacetone kinase, L subunit"/>
    <property type="match status" value="1"/>
</dbReference>
<dbReference type="eggNOG" id="COG1461">
    <property type="taxonomic scope" value="Bacteria"/>
</dbReference>
<dbReference type="RefSeq" id="WP_006441598.1">
    <property type="nucleotide sequence ID" value="NZ_CP036524.1"/>
</dbReference>
<evidence type="ECO:0000256" key="2">
    <source>
        <dbReference type="ARBA" id="ARBA00004745"/>
    </source>
</evidence>
<reference evidence="10" key="1">
    <citation type="submission" date="2009-02" db="EMBL/GenBank/DDBJ databases">
        <authorList>
            <person name="Fulton L."/>
            <person name="Clifton S."/>
            <person name="Fulton B."/>
            <person name="Xu J."/>
            <person name="Minx P."/>
            <person name="Pepin K.H."/>
            <person name="Johnson M."/>
            <person name="Bhonagiri V."/>
            <person name="Nash W.E."/>
            <person name="Mardis E.R."/>
            <person name="Wilson R.K."/>
        </authorList>
    </citation>
    <scope>NUCLEOTIDE SEQUENCE [LARGE SCALE GENOMIC DNA]</scope>
    <source>
        <strain evidence="10">DSM 15053</strain>
    </source>
</reference>
<dbReference type="Proteomes" id="UP000004893">
    <property type="component" value="Unassembled WGS sequence"/>
</dbReference>
<comment type="pathway">
    <text evidence="2">Polyol metabolism; glycerol degradation.</text>
</comment>
<keyword evidence="11" id="KW-1185">Reference proteome</keyword>
<dbReference type="GO" id="GO:0005829">
    <property type="term" value="C:cytosol"/>
    <property type="evidence" value="ECO:0007669"/>
    <property type="project" value="TreeGrafter"/>
</dbReference>
<dbReference type="InterPro" id="IPR004007">
    <property type="entry name" value="DhaL_dom"/>
</dbReference>
<sequence length="211" mass="22387">MERINAQQAKEMLLYVADCIIEAKPMLTEVDSAIGDGDHGIGMAGGLKKAKDKLLKMEEPADVYAVFTAAGKAMLMSMGGASGVIFGSMFMGGAKGMEPAGQISAGEFADMMKNSLAVIKERGKAEVGDKTMVDAFSPAVDAMLAHAEEGFVAMLEKAQESALKGVESTKNFEAKFGRAKTQGTTIGFQDAGATSVWIIMKAMYEYVSQER</sequence>
<comment type="subunit">
    <text evidence="7">Homodimer. The dihydroxyacetone kinase complex is composed of a homodimer of DhaM, a homodimer of DhaK and the subunit DhaL.</text>
</comment>
<dbReference type="Pfam" id="PF02734">
    <property type="entry name" value="Dak2"/>
    <property type="match status" value="1"/>
</dbReference>
<dbReference type="SUPFAM" id="SSF101473">
    <property type="entry name" value="DhaL-like"/>
    <property type="match status" value="1"/>
</dbReference>
<dbReference type="PROSITE" id="PS51480">
    <property type="entry name" value="DHAL"/>
    <property type="match status" value="1"/>
</dbReference>
<evidence type="ECO:0000256" key="7">
    <source>
        <dbReference type="ARBA" id="ARBA00046577"/>
    </source>
</evidence>
<dbReference type="GO" id="GO:0047324">
    <property type="term" value="F:phosphoenolpyruvate-glycerone phosphotransferase activity"/>
    <property type="evidence" value="ECO:0007669"/>
    <property type="project" value="UniProtKB-EC"/>
</dbReference>
<gene>
    <name evidence="10" type="primary">dhaL</name>
    <name evidence="10" type="ORF">CLOHYLEM_04266</name>
</gene>
<dbReference type="NCBIfam" id="TIGR02365">
    <property type="entry name" value="dha_L_ycgS"/>
    <property type="match status" value="1"/>
</dbReference>
<dbReference type="PANTHER" id="PTHR28629:SF4">
    <property type="entry name" value="TRIOKINASE_FMN CYCLASE"/>
    <property type="match status" value="1"/>
</dbReference>
<dbReference type="PANTHER" id="PTHR28629">
    <property type="entry name" value="TRIOKINASE/FMN CYCLASE"/>
    <property type="match status" value="1"/>
</dbReference>
<dbReference type="HOGENOM" id="CLU_066424_1_0_9"/>
<dbReference type="AlphaFoldDB" id="C0BWT2"/>
<keyword evidence="6" id="KW-0319">Glycerol metabolism</keyword>
<dbReference type="SMART" id="SM01120">
    <property type="entry name" value="Dak2"/>
    <property type="match status" value="1"/>
</dbReference>
<name>C0BWT2_9FIRM</name>
<evidence type="ECO:0000313" key="11">
    <source>
        <dbReference type="Proteomes" id="UP000004893"/>
    </source>
</evidence>
<dbReference type="GO" id="GO:0004371">
    <property type="term" value="F:glycerone kinase activity"/>
    <property type="evidence" value="ECO:0007669"/>
    <property type="project" value="InterPro"/>
</dbReference>
<evidence type="ECO:0000256" key="8">
    <source>
        <dbReference type="ARBA" id="ARBA00055771"/>
    </source>
</evidence>
<evidence type="ECO:0000259" key="9">
    <source>
        <dbReference type="PROSITE" id="PS51480"/>
    </source>
</evidence>
<dbReference type="InterPro" id="IPR012737">
    <property type="entry name" value="DhaK_L_YcgS"/>
</dbReference>
<evidence type="ECO:0000256" key="6">
    <source>
        <dbReference type="ARBA" id="ARBA00022798"/>
    </source>
</evidence>
<comment type="caution">
    <text evidence="10">The sequence shown here is derived from an EMBL/GenBank/DDBJ whole genome shotgun (WGS) entry which is preliminary data.</text>
</comment>
<organism evidence="10 11">
    <name type="scientific">[Clostridium] hylemonae DSM 15053</name>
    <dbReference type="NCBI Taxonomy" id="553973"/>
    <lineage>
        <taxon>Bacteria</taxon>
        <taxon>Bacillati</taxon>
        <taxon>Bacillota</taxon>
        <taxon>Clostridia</taxon>
        <taxon>Lachnospirales</taxon>
        <taxon>Lachnospiraceae</taxon>
    </lineage>
</organism>
<feature type="domain" description="DhaL" evidence="9">
    <location>
        <begin position="7"/>
        <end position="205"/>
    </location>
</feature>
<dbReference type="Gene3D" id="1.25.40.340">
    <property type="match status" value="1"/>
</dbReference>
<protein>
    <recommendedName>
        <fullName evidence="3">phosphoenolpyruvate--glycerone phosphotransferase</fullName>
        <ecNumber evidence="3">2.7.1.121</ecNumber>
    </recommendedName>
</protein>
<dbReference type="InterPro" id="IPR036117">
    <property type="entry name" value="DhaL_dom_sf"/>
</dbReference>
<comment type="catalytic activity">
    <reaction evidence="1">
        <text>dihydroxyacetone + phosphoenolpyruvate = dihydroxyacetone phosphate + pyruvate</text>
        <dbReference type="Rhea" id="RHEA:18381"/>
        <dbReference type="ChEBI" id="CHEBI:15361"/>
        <dbReference type="ChEBI" id="CHEBI:16016"/>
        <dbReference type="ChEBI" id="CHEBI:57642"/>
        <dbReference type="ChEBI" id="CHEBI:58702"/>
        <dbReference type="EC" id="2.7.1.121"/>
    </reaction>
</comment>
<keyword evidence="4 10" id="KW-0808">Transferase</keyword>